<dbReference type="InterPro" id="IPR010434">
    <property type="entry name" value="DUF1033"/>
</dbReference>
<proteinExistence type="predicted"/>
<keyword evidence="2" id="KW-1185">Reference proteome</keyword>
<evidence type="ECO:0008006" key="3">
    <source>
        <dbReference type="Google" id="ProtNLM"/>
    </source>
</evidence>
<dbReference type="Proteomes" id="UP001549055">
    <property type="component" value="Unassembled WGS sequence"/>
</dbReference>
<evidence type="ECO:0000313" key="1">
    <source>
        <dbReference type="EMBL" id="MET3644946.1"/>
    </source>
</evidence>
<gene>
    <name evidence="1" type="ORF">ABID27_001577</name>
</gene>
<evidence type="ECO:0000313" key="2">
    <source>
        <dbReference type="Proteomes" id="UP001549055"/>
    </source>
</evidence>
<name>A0ABV2JLZ6_9STRE</name>
<reference evidence="1 2" key="1">
    <citation type="submission" date="2024-06" db="EMBL/GenBank/DDBJ databases">
        <title>Genomic Encyclopedia of Type Strains, Phase IV (KMG-IV): sequencing the most valuable type-strain genomes for metagenomic binning, comparative biology and taxonomic classification.</title>
        <authorList>
            <person name="Goeker M."/>
        </authorList>
    </citation>
    <scope>NUCLEOTIDE SEQUENCE [LARGE SCALE GENOMIC DNA]</scope>
    <source>
        <strain evidence="1 2">DSM 15349</strain>
    </source>
</reference>
<dbReference type="EMBL" id="JBEPMK010000005">
    <property type="protein sequence ID" value="MET3644946.1"/>
    <property type="molecule type" value="Genomic_DNA"/>
</dbReference>
<sequence length="115" mass="14102">MYSVVKMYGDCEPWWFLDGWEEDIVSCKQFERYEEALRYYQQEWVYLSEEYPQRKSKVGMMTAFWEPEDQYWCEECDEHLQNFHSIMLLESKEVLPKGLRKSASEKRIRSCQIKS</sequence>
<accession>A0ABV2JLZ6</accession>
<organism evidence="1 2">
    <name type="scientific">Streptococcus gallinaceus</name>
    <dbReference type="NCBI Taxonomy" id="165758"/>
    <lineage>
        <taxon>Bacteria</taxon>
        <taxon>Bacillati</taxon>
        <taxon>Bacillota</taxon>
        <taxon>Bacilli</taxon>
        <taxon>Lactobacillales</taxon>
        <taxon>Streptococcaceae</taxon>
        <taxon>Streptococcus</taxon>
    </lineage>
</organism>
<dbReference type="Pfam" id="PF06279">
    <property type="entry name" value="DUF1033"/>
    <property type="match status" value="1"/>
</dbReference>
<protein>
    <recommendedName>
        <fullName evidence="3">DUF1033 family protein</fullName>
    </recommendedName>
</protein>
<dbReference type="RefSeq" id="WP_354281392.1">
    <property type="nucleotide sequence ID" value="NZ_JBEPMK010000005.1"/>
</dbReference>
<comment type="caution">
    <text evidence="1">The sequence shown here is derived from an EMBL/GenBank/DDBJ whole genome shotgun (WGS) entry which is preliminary data.</text>
</comment>